<dbReference type="EMBL" id="BAUU01000014">
    <property type="protein sequence ID" value="GAE30899.1"/>
    <property type="molecule type" value="Genomic_DNA"/>
</dbReference>
<evidence type="ECO:0000313" key="2">
    <source>
        <dbReference type="Proteomes" id="UP000018895"/>
    </source>
</evidence>
<comment type="caution">
    <text evidence="1">The sequence shown here is derived from an EMBL/GenBank/DDBJ whole genome shotgun (WGS) entry which is preliminary data.</text>
</comment>
<reference evidence="1" key="1">
    <citation type="journal article" date="2014" name="Genome Announc.">
        <title>Draft Genome Sequences of Three Alkaliphilic Bacillus Strains, Bacillus wakoensis JCM 9140T, Bacillus akibai JCM 9157T, and Bacillus hemicellulosilyticus JCM 9152T.</title>
        <authorList>
            <person name="Yuki M."/>
            <person name="Oshima K."/>
            <person name="Suda W."/>
            <person name="Oshida Y."/>
            <person name="Kitamura K."/>
            <person name="Iida T."/>
            <person name="Hattori M."/>
            <person name="Ohkuma M."/>
        </authorList>
    </citation>
    <scope>NUCLEOTIDE SEQUENCE [LARGE SCALE GENOMIC DNA]</scope>
    <source>
        <strain evidence="1">JCM 9152</strain>
    </source>
</reference>
<evidence type="ECO:0000313" key="1">
    <source>
        <dbReference type="EMBL" id="GAE30899.1"/>
    </source>
</evidence>
<sequence>MAFGISRTQLMEWKEKASNGEIAFLTHYWLDDRFPNCTTVTKVACSNRQALIEWGRQYGLKQEWIHQRDVYPHFDLVGTVQKDVLWKEGQIDQLHRLLKGKDEINEDSATNRNV</sequence>
<name>W4QHU7_9BACI</name>
<keyword evidence="2" id="KW-1185">Reference proteome</keyword>
<organism evidence="1 2">
    <name type="scientific">Halalkalibacter hemicellulosilyticusJCM 9152</name>
    <dbReference type="NCBI Taxonomy" id="1236971"/>
    <lineage>
        <taxon>Bacteria</taxon>
        <taxon>Bacillati</taxon>
        <taxon>Bacillota</taxon>
        <taxon>Bacilli</taxon>
        <taxon>Bacillales</taxon>
        <taxon>Bacillaceae</taxon>
        <taxon>Halalkalibacter</taxon>
    </lineage>
</organism>
<dbReference type="RefSeq" id="WP_035343971.1">
    <property type="nucleotide sequence ID" value="NZ_BAUU01000014.1"/>
</dbReference>
<dbReference type="OrthoDB" id="2361368at2"/>
<proteinExistence type="predicted"/>
<dbReference type="Proteomes" id="UP000018895">
    <property type="component" value="Unassembled WGS sequence"/>
</dbReference>
<dbReference type="STRING" id="1236971.JCM9152_2329"/>
<protein>
    <submittedName>
        <fullName evidence="1">Uncharacterized protein</fullName>
    </submittedName>
</protein>
<gene>
    <name evidence="1" type="ORF">JCM9152_2329</name>
</gene>
<accession>W4QHU7</accession>
<dbReference type="AlphaFoldDB" id="W4QHU7"/>